<accession>A0AAD9Q9F1</accession>
<organism evidence="2 3">
    <name type="scientific">Acropora cervicornis</name>
    <name type="common">Staghorn coral</name>
    <dbReference type="NCBI Taxonomy" id="6130"/>
    <lineage>
        <taxon>Eukaryota</taxon>
        <taxon>Metazoa</taxon>
        <taxon>Cnidaria</taxon>
        <taxon>Anthozoa</taxon>
        <taxon>Hexacorallia</taxon>
        <taxon>Scleractinia</taxon>
        <taxon>Astrocoeniina</taxon>
        <taxon>Acroporidae</taxon>
        <taxon>Acropora</taxon>
    </lineage>
</organism>
<proteinExistence type="predicted"/>
<keyword evidence="3" id="KW-1185">Reference proteome</keyword>
<evidence type="ECO:0000313" key="3">
    <source>
        <dbReference type="Proteomes" id="UP001249851"/>
    </source>
</evidence>
<dbReference type="Proteomes" id="UP001249851">
    <property type="component" value="Unassembled WGS sequence"/>
</dbReference>
<comment type="caution">
    <text evidence="2">The sequence shown here is derived from an EMBL/GenBank/DDBJ whole genome shotgun (WGS) entry which is preliminary data.</text>
</comment>
<evidence type="ECO:0000256" key="1">
    <source>
        <dbReference type="SAM" id="MobiDB-lite"/>
    </source>
</evidence>
<name>A0AAD9Q9F1_ACRCE</name>
<feature type="region of interest" description="Disordered" evidence="1">
    <location>
        <begin position="134"/>
        <end position="153"/>
    </location>
</feature>
<protein>
    <submittedName>
        <fullName evidence="2">Uncharacterized protein</fullName>
    </submittedName>
</protein>
<sequence length="216" mass="23738">MTAAVLTRTPEIKAKDMEVFPLGIEKYIMNLAEFKCSYLKVTMVVLGRGESLCIDVIDVDSGDADNDDDDVKMGAKGEPSSPTHAVVLSDVPGTASTVDKATSKRILNYLNNIDETMGQLAGLIAKFCDARRPRDRKRSVHPPSDTEGDLNLHAQDELNDDEDLTPLTEQSSANKNVIDTTPLFDRLGDEAEANNLKSDEEWACDKKEEMFLITAT</sequence>
<gene>
    <name evidence="2" type="ORF">P5673_020669</name>
</gene>
<dbReference type="AlphaFoldDB" id="A0AAD9Q9F1"/>
<reference evidence="2" key="2">
    <citation type="journal article" date="2023" name="Science">
        <title>Genomic signatures of disease resistance in endangered staghorn corals.</title>
        <authorList>
            <person name="Vollmer S.V."/>
            <person name="Selwyn J.D."/>
            <person name="Despard B.A."/>
            <person name="Roesel C.L."/>
        </authorList>
    </citation>
    <scope>NUCLEOTIDE SEQUENCE</scope>
    <source>
        <strain evidence="2">K2</strain>
    </source>
</reference>
<evidence type="ECO:0000313" key="2">
    <source>
        <dbReference type="EMBL" id="KAK2557187.1"/>
    </source>
</evidence>
<dbReference type="EMBL" id="JARQWQ010000051">
    <property type="protein sequence ID" value="KAK2557187.1"/>
    <property type="molecule type" value="Genomic_DNA"/>
</dbReference>
<reference evidence="2" key="1">
    <citation type="journal article" date="2023" name="G3 (Bethesda)">
        <title>Whole genome assembly and annotation of the endangered Caribbean coral Acropora cervicornis.</title>
        <authorList>
            <person name="Selwyn J.D."/>
            <person name="Vollmer S.V."/>
        </authorList>
    </citation>
    <scope>NUCLEOTIDE SEQUENCE</scope>
    <source>
        <strain evidence="2">K2</strain>
    </source>
</reference>